<feature type="transmembrane region" description="Helical" evidence="1">
    <location>
        <begin position="83"/>
        <end position="105"/>
    </location>
</feature>
<dbReference type="EMBL" id="ACRN01000001">
    <property type="protein sequence ID" value="EHM89689.1"/>
    <property type="molecule type" value="Genomic_DNA"/>
</dbReference>
<feature type="domain" description="Phosphatidic acid phosphatase type 2/haloperoxidase" evidence="2">
    <location>
        <begin position="84"/>
        <end position="205"/>
    </location>
</feature>
<evidence type="ECO:0000259" key="2">
    <source>
        <dbReference type="SMART" id="SM00014"/>
    </source>
</evidence>
<name>G9PD75_9ACTO</name>
<reference evidence="3 4" key="1">
    <citation type="submission" date="2011-10" db="EMBL/GenBank/DDBJ databases">
        <title>The Genome Sequence of Actinomyces graevenitzii C83.</title>
        <authorList>
            <consortium name="The Broad Institute Genome Sequencing Platform"/>
            <consortium name="The Broad Institute Genome Sequencing Center for Infectious Disease"/>
            <person name="Earl A."/>
            <person name="Ward D."/>
            <person name="Feldgarden M."/>
            <person name="Gevers D."/>
            <person name="Sibley C.D."/>
            <person name="Field T.R."/>
            <person name="Grinwis M."/>
            <person name="Eshaghurshan C.S."/>
            <person name="Surette M.G."/>
            <person name="Young S.K."/>
            <person name="Zeng Q."/>
            <person name="Gargeya S."/>
            <person name="Fitzgerald M."/>
            <person name="Haas B."/>
            <person name="Abouelleil A."/>
            <person name="Alvarado L."/>
            <person name="Arachchi H.M."/>
            <person name="Berlin A."/>
            <person name="Brown A."/>
            <person name="Chapman S.B."/>
            <person name="Chen Z."/>
            <person name="Dunbar C."/>
            <person name="Freedman E."/>
            <person name="Gearin G."/>
            <person name="Goldberg J."/>
            <person name="Griggs A."/>
            <person name="Gujja S."/>
            <person name="Heiman D."/>
            <person name="Howarth C."/>
            <person name="Larson L."/>
            <person name="Lui A."/>
            <person name="MacDonald P.J.P."/>
            <person name="Montmayeur A."/>
            <person name="Murphy C."/>
            <person name="Neiman D."/>
            <person name="Pearson M."/>
            <person name="Priest M."/>
            <person name="Roberts A."/>
            <person name="Saif S."/>
            <person name="Shea T."/>
            <person name="Shenoy N."/>
            <person name="Sisk P."/>
            <person name="Stolte C."/>
            <person name="Sykes S."/>
            <person name="Wortman J."/>
            <person name="Nusbaum C."/>
            <person name="Birren B."/>
        </authorList>
    </citation>
    <scope>NUCLEOTIDE SEQUENCE [LARGE SCALE GENOMIC DNA]</scope>
    <source>
        <strain evidence="3 4">C83</strain>
    </source>
</reference>
<dbReference type="AlphaFoldDB" id="G9PD75"/>
<organism evidence="3 4">
    <name type="scientific">Actinomyces graevenitzii C83</name>
    <dbReference type="NCBI Taxonomy" id="435830"/>
    <lineage>
        <taxon>Bacteria</taxon>
        <taxon>Bacillati</taxon>
        <taxon>Actinomycetota</taxon>
        <taxon>Actinomycetes</taxon>
        <taxon>Actinomycetales</taxon>
        <taxon>Actinomycetaceae</taxon>
        <taxon>Actinomyces</taxon>
    </lineage>
</organism>
<keyword evidence="1" id="KW-0472">Membrane</keyword>
<keyword evidence="1" id="KW-0812">Transmembrane</keyword>
<feature type="transmembrane region" description="Helical" evidence="1">
    <location>
        <begin position="51"/>
        <end position="76"/>
    </location>
</feature>
<dbReference type="eggNOG" id="COG0671">
    <property type="taxonomic scope" value="Bacteria"/>
</dbReference>
<dbReference type="CDD" id="cd03392">
    <property type="entry name" value="PAP2_like_2"/>
    <property type="match status" value="1"/>
</dbReference>
<evidence type="ECO:0000256" key="1">
    <source>
        <dbReference type="SAM" id="Phobius"/>
    </source>
</evidence>
<feature type="transmembrane region" description="Helical" evidence="1">
    <location>
        <begin position="12"/>
        <end position="31"/>
    </location>
</feature>
<evidence type="ECO:0000313" key="4">
    <source>
        <dbReference type="Proteomes" id="UP000003822"/>
    </source>
</evidence>
<accession>G9PD75</accession>
<protein>
    <recommendedName>
        <fullName evidence="2">Phosphatidic acid phosphatase type 2/haloperoxidase domain-containing protein</fullName>
    </recommendedName>
</protein>
<dbReference type="SUPFAM" id="SSF48317">
    <property type="entry name" value="Acid phosphatase/Vanadium-dependent haloperoxidase"/>
    <property type="match status" value="1"/>
</dbReference>
<dbReference type="SMART" id="SM00014">
    <property type="entry name" value="acidPPc"/>
    <property type="match status" value="1"/>
</dbReference>
<dbReference type="Pfam" id="PF01569">
    <property type="entry name" value="PAP2"/>
    <property type="match status" value="1"/>
</dbReference>
<comment type="caution">
    <text evidence="3">The sequence shown here is derived from an EMBL/GenBank/DDBJ whole genome shotgun (WGS) entry which is preliminary data.</text>
</comment>
<feature type="transmembrane region" description="Helical" evidence="1">
    <location>
        <begin position="194"/>
        <end position="215"/>
    </location>
</feature>
<dbReference type="PATRIC" id="fig|435830.3.peg.345"/>
<dbReference type="Gene3D" id="1.20.144.10">
    <property type="entry name" value="Phosphatidic acid phosphatase type 2/haloperoxidase"/>
    <property type="match status" value="2"/>
</dbReference>
<dbReference type="InterPro" id="IPR000326">
    <property type="entry name" value="PAP2/HPO"/>
</dbReference>
<dbReference type="STRING" id="435830.HMPREF0045_00354"/>
<keyword evidence="4" id="KW-1185">Reference proteome</keyword>
<gene>
    <name evidence="3" type="ORF">HMPREF0045_00354</name>
</gene>
<feature type="transmembrane region" description="Helical" evidence="1">
    <location>
        <begin position="159"/>
        <end position="182"/>
    </location>
</feature>
<sequence>MIRPSCNSVITTPLVACLALITLVLVGYLSKLDYSVRNWALASRTHTATRVYTAITVLGNTLTLTVATILICLALLAAKQWRMAILISATMAVSSGVNMSLKALVGRERPPRAQLLGVPEHSMSFPSGHTLCSLVFAALLSFLIATFWPKRWQTPLGKVALSVLYVLPWMVALAVAYSRIYLGYHWPTDLLGGWLVAALIIMLVQLLAPWAALVVNPFQKNSTT</sequence>
<keyword evidence="1" id="KW-1133">Transmembrane helix</keyword>
<proteinExistence type="predicted"/>
<dbReference type="InterPro" id="IPR036938">
    <property type="entry name" value="PAP2/HPO_sf"/>
</dbReference>
<dbReference type="PANTHER" id="PTHR14969">
    <property type="entry name" value="SPHINGOSINE-1-PHOSPHATE PHOSPHOHYDROLASE"/>
    <property type="match status" value="1"/>
</dbReference>
<evidence type="ECO:0000313" key="3">
    <source>
        <dbReference type="EMBL" id="EHM89689.1"/>
    </source>
</evidence>
<feature type="transmembrane region" description="Helical" evidence="1">
    <location>
        <begin position="125"/>
        <end position="147"/>
    </location>
</feature>
<dbReference type="PANTHER" id="PTHR14969:SF13">
    <property type="entry name" value="AT30094P"/>
    <property type="match status" value="1"/>
</dbReference>
<dbReference type="OrthoDB" id="5289372at2"/>
<dbReference type="Proteomes" id="UP000003822">
    <property type="component" value="Unassembled WGS sequence"/>
</dbReference>
<dbReference type="HOGENOM" id="CLU_072573_3_2_11"/>